<keyword evidence="1" id="KW-1133">Transmembrane helix</keyword>
<protein>
    <submittedName>
        <fullName evidence="2">Uncharacterized protein</fullName>
    </submittedName>
</protein>
<proteinExistence type="predicted"/>
<accession>A0A2T4D344</accession>
<gene>
    <name evidence="2" type="ORF">C9994_17955</name>
</gene>
<sequence length="79" mass="9225">MYLNYFFNLALLIICLFKASESQRTFRNLLLYKKVSLIMKFFNFSICLLFCFSSIQAQKLLTPFEKSGGKETATYQEGI</sequence>
<feature type="non-terminal residue" evidence="2">
    <location>
        <position position="79"/>
    </location>
</feature>
<comment type="caution">
    <text evidence="2">The sequence shown here is derived from an EMBL/GenBank/DDBJ whole genome shotgun (WGS) entry which is preliminary data.</text>
</comment>
<reference evidence="2 3" key="1">
    <citation type="submission" date="2018-03" db="EMBL/GenBank/DDBJ databases">
        <title>Cross-interface Injection: A General Nanoliter Liquid Handling Method Applied to Single Cells Genome Amplification Automated Nanoliter Liquid Handling Applied to Single Cell Multiple Displacement Amplification.</title>
        <authorList>
            <person name="Yun J."/>
            <person name="Xu P."/>
            <person name="Xu J."/>
            <person name="Dai X."/>
            <person name="Wang Y."/>
            <person name="Zheng X."/>
            <person name="Cao C."/>
            <person name="Yi Q."/>
            <person name="Zhu Y."/>
            <person name="Wang L."/>
            <person name="Dong Z."/>
            <person name="Huang Y."/>
            <person name="Huang L."/>
            <person name="Du W."/>
        </authorList>
    </citation>
    <scope>NUCLEOTIDE SEQUENCE [LARGE SCALE GENOMIC DNA]</scope>
    <source>
        <strain evidence="2 3">Z-D1-2</strain>
    </source>
</reference>
<evidence type="ECO:0000256" key="1">
    <source>
        <dbReference type="SAM" id="Phobius"/>
    </source>
</evidence>
<dbReference type="EMBL" id="PYVU01000781">
    <property type="protein sequence ID" value="PTB88236.1"/>
    <property type="molecule type" value="Genomic_DNA"/>
</dbReference>
<keyword evidence="1" id="KW-0472">Membrane</keyword>
<organism evidence="2 3">
    <name type="scientific">Marivirga lumbricoides</name>
    <dbReference type="NCBI Taxonomy" id="1046115"/>
    <lineage>
        <taxon>Bacteria</taxon>
        <taxon>Pseudomonadati</taxon>
        <taxon>Bacteroidota</taxon>
        <taxon>Cytophagia</taxon>
        <taxon>Cytophagales</taxon>
        <taxon>Marivirgaceae</taxon>
        <taxon>Marivirga</taxon>
    </lineage>
</organism>
<feature type="transmembrane region" description="Helical" evidence="1">
    <location>
        <begin position="38"/>
        <end position="57"/>
    </location>
</feature>
<evidence type="ECO:0000313" key="2">
    <source>
        <dbReference type="EMBL" id="PTB88236.1"/>
    </source>
</evidence>
<evidence type="ECO:0000313" key="3">
    <source>
        <dbReference type="Proteomes" id="UP000240608"/>
    </source>
</evidence>
<keyword evidence="1" id="KW-0812">Transmembrane</keyword>
<name>A0A2T4D344_9BACT</name>
<dbReference type="Proteomes" id="UP000240608">
    <property type="component" value="Unassembled WGS sequence"/>
</dbReference>
<dbReference type="AlphaFoldDB" id="A0A2T4D344"/>